<accession>G0TTU3</accession>
<evidence type="ECO:0000256" key="1">
    <source>
        <dbReference type="SAM" id="MobiDB-lite"/>
    </source>
</evidence>
<dbReference type="EMBL" id="HE573020">
    <property type="protein sequence ID" value="CCC47375.1"/>
    <property type="molecule type" value="Genomic_DNA"/>
</dbReference>
<gene>
    <name evidence="2" type="ORF">TVY486_0400390</name>
</gene>
<feature type="region of interest" description="Disordered" evidence="1">
    <location>
        <begin position="116"/>
        <end position="171"/>
    </location>
</feature>
<dbReference type="InterPro" id="IPR029016">
    <property type="entry name" value="GAF-like_dom_sf"/>
</dbReference>
<evidence type="ECO:0008006" key="3">
    <source>
        <dbReference type="Google" id="ProtNLM"/>
    </source>
</evidence>
<dbReference type="AlphaFoldDB" id="G0TTU3"/>
<proteinExistence type="predicted"/>
<protein>
    <recommendedName>
        <fullName evidence="3">GAF domain-containing protein</fullName>
    </recommendedName>
</protein>
<sequence>MDNVKSSKDTQDLLLNRLQMKHAHLRVNHLVNLKSSVEQEHSDASKKMHKLPISLDLLSDEIVLTLNEITVRCEEYGVPHVGQLLKDVRAMMNQQLREAYSHIEAGYKSAFHKLEEEQEARKRRQDSPLDRRRSSPAQCEKTVASDKPPGKRQSVSTDSRDDATRRHKWSESGMTKALSIGDAFSTTTSFFAEAVAVLLKCEVVRIYLYDAYDNLKCCTRFPFDATRGDPMSGTYLELMLAKEIHTTVCQRRIAVNGREPQQMTIRECDRKAMEEEIEQSGWKSMTSCLIFPIFADDSKKSFGMIHAMNKQGFSEGAAGTFTEDDETLILQAARLFGSLLSRYPTKYFMHDMGDMARQFVNVSFVKEPERDHLPQVIVDEVEAAAVVGNKAVQASPRVLIYRAPVNIIYQTRAIRKKARKLAALHIVDRALSTVEFDITALEELWRVGHEENRVMYEHCQQLNEKFNTLQVLLQHVLDGIGASRNIQTLDRLVQYLRTLEVYARQENISMITDLISEALLHGKVDGLVPEEVKELNNEPLTNEEVVRLERRLERVEGKLKFGASTMQHVQTYSCNPDLRREQVRFFNNLAEKRTAMRVVNDAPGDTPRYESQTASTRAKVVKQKSPDIIHFGPSDYASKRPFRLGDI</sequence>
<dbReference type="VEuPathDB" id="TriTrypDB:TvY486_0400390"/>
<name>G0TTU3_TRYVY</name>
<organism evidence="2">
    <name type="scientific">Trypanosoma vivax (strain Y486)</name>
    <dbReference type="NCBI Taxonomy" id="1055687"/>
    <lineage>
        <taxon>Eukaryota</taxon>
        <taxon>Discoba</taxon>
        <taxon>Euglenozoa</taxon>
        <taxon>Kinetoplastea</taxon>
        <taxon>Metakinetoplastina</taxon>
        <taxon>Trypanosomatida</taxon>
        <taxon>Trypanosomatidae</taxon>
        <taxon>Trypanosoma</taxon>
        <taxon>Duttonella</taxon>
    </lineage>
</organism>
<dbReference type="OMA" id="WESSRDD"/>
<dbReference type="Gene3D" id="3.30.450.40">
    <property type="match status" value="1"/>
</dbReference>
<reference evidence="2" key="1">
    <citation type="journal article" date="2012" name="Proc. Natl. Acad. Sci. U.S.A.">
        <title>Antigenic diversity is generated by distinct evolutionary mechanisms in African trypanosome species.</title>
        <authorList>
            <person name="Jackson A.P."/>
            <person name="Berry A."/>
            <person name="Aslett M."/>
            <person name="Allison H.C."/>
            <person name="Burton P."/>
            <person name="Vavrova-Anderson J."/>
            <person name="Brown R."/>
            <person name="Browne H."/>
            <person name="Corton N."/>
            <person name="Hauser H."/>
            <person name="Gamble J."/>
            <person name="Gilderthorp R."/>
            <person name="Marcello L."/>
            <person name="McQuillan J."/>
            <person name="Otto T.D."/>
            <person name="Quail M.A."/>
            <person name="Sanders M.J."/>
            <person name="van Tonder A."/>
            <person name="Ginger M.L."/>
            <person name="Field M.C."/>
            <person name="Barry J.D."/>
            <person name="Hertz-Fowler C."/>
            <person name="Berriman M."/>
        </authorList>
    </citation>
    <scope>NUCLEOTIDE SEQUENCE</scope>
    <source>
        <strain evidence="2">Y486</strain>
    </source>
</reference>
<evidence type="ECO:0000313" key="2">
    <source>
        <dbReference type="EMBL" id="CCC47375.1"/>
    </source>
</evidence>